<name>A0A7J6RY94_PEROL</name>
<dbReference type="Proteomes" id="UP000553632">
    <property type="component" value="Unassembled WGS sequence"/>
</dbReference>
<comment type="caution">
    <text evidence="2">The sequence shown here is derived from an EMBL/GenBank/DDBJ whole genome shotgun (WGS) entry which is preliminary data.</text>
</comment>
<gene>
    <name evidence="2" type="ORF">FOZ63_006174</name>
</gene>
<organism evidence="2 3">
    <name type="scientific">Perkinsus olseni</name>
    <name type="common">Perkinsus atlanticus</name>
    <dbReference type="NCBI Taxonomy" id="32597"/>
    <lineage>
        <taxon>Eukaryota</taxon>
        <taxon>Sar</taxon>
        <taxon>Alveolata</taxon>
        <taxon>Perkinsozoa</taxon>
        <taxon>Perkinsea</taxon>
        <taxon>Perkinsida</taxon>
        <taxon>Perkinsidae</taxon>
        <taxon>Perkinsus</taxon>
    </lineage>
</organism>
<feature type="non-terminal residue" evidence="2">
    <location>
        <position position="349"/>
    </location>
</feature>
<proteinExistence type="predicted"/>
<accession>A0A7J6RY94</accession>
<evidence type="ECO:0000313" key="2">
    <source>
        <dbReference type="EMBL" id="KAF4725728.1"/>
    </source>
</evidence>
<feature type="region of interest" description="Disordered" evidence="1">
    <location>
        <begin position="125"/>
        <end position="227"/>
    </location>
</feature>
<feature type="compositionally biased region" description="Gly residues" evidence="1">
    <location>
        <begin position="179"/>
        <end position="191"/>
    </location>
</feature>
<feature type="compositionally biased region" description="Polar residues" evidence="1">
    <location>
        <begin position="130"/>
        <end position="140"/>
    </location>
</feature>
<dbReference type="EMBL" id="JABANO010022100">
    <property type="protein sequence ID" value="KAF4725728.1"/>
    <property type="molecule type" value="Genomic_DNA"/>
</dbReference>
<feature type="non-terminal residue" evidence="2">
    <location>
        <position position="1"/>
    </location>
</feature>
<evidence type="ECO:0000313" key="3">
    <source>
        <dbReference type="Proteomes" id="UP000553632"/>
    </source>
</evidence>
<reference evidence="2 3" key="1">
    <citation type="submission" date="2020-04" db="EMBL/GenBank/DDBJ databases">
        <title>Perkinsus olseni comparative genomics.</title>
        <authorList>
            <person name="Bogema D.R."/>
        </authorList>
    </citation>
    <scope>NUCLEOTIDE SEQUENCE [LARGE SCALE GENOMIC DNA]</scope>
    <source>
        <strain evidence="2 3">ATCC PRA-207</strain>
    </source>
</reference>
<protein>
    <submittedName>
        <fullName evidence="2">Uncharacterized protein</fullName>
    </submittedName>
</protein>
<dbReference type="AlphaFoldDB" id="A0A7J6RY94"/>
<feature type="compositionally biased region" description="Pro residues" evidence="1">
    <location>
        <begin position="192"/>
        <end position="203"/>
    </location>
</feature>
<evidence type="ECO:0000256" key="1">
    <source>
        <dbReference type="SAM" id="MobiDB-lite"/>
    </source>
</evidence>
<sequence length="349" mass="36626">AAGIDMLVVVGGMKIGGRVEGVGGPQEAGKEEEIVITIITQRRAQIGEDPRPGVKAAVIALGMILGAKEAERCEIVLGVVKVIIGKAGLIMAKGREAGLKGGSGTKERDRDGQVVIAVVQAPLEEESGWDQVNDTHSFDPTANDAEHQQPVAAAGPPVQNVPPAAPPGGGGASPPSSSGKGGPPRGKGFGGPWPPAFPPPAGGAPPGGKGKGAWPPGSGGFMPPPNPMLLPFLAGKGLQQMRLKQLQMRQQEAKEKLEKKKFNAEEKKKHLVLIAEGIVKLLMGVGGGARELSLELLPDEFEKMFGVPLDVREHFQESSLLRFVQRFEAIPSTTDENDHTRVVPRALFQ</sequence>
<keyword evidence="3" id="KW-1185">Reference proteome</keyword>